<dbReference type="EMBL" id="CAXKWB010018593">
    <property type="protein sequence ID" value="CAL4121080.1"/>
    <property type="molecule type" value="Genomic_DNA"/>
</dbReference>
<evidence type="ECO:0000256" key="1">
    <source>
        <dbReference type="ARBA" id="ARBA00004141"/>
    </source>
</evidence>
<name>A0AAV2R918_MEGNR</name>
<dbReference type="PANTHER" id="PTHR21284">
    <property type="entry name" value="EG:80H7.2 PROTEIN"/>
    <property type="match status" value="1"/>
</dbReference>
<dbReference type="AlphaFoldDB" id="A0AAV2R918"/>
<evidence type="ECO:0000256" key="3">
    <source>
        <dbReference type="ARBA" id="ARBA00022989"/>
    </source>
</evidence>
<keyword evidence="2 5" id="KW-0812">Transmembrane</keyword>
<evidence type="ECO:0000256" key="4">
    <source>
        <dbReference type="ARBA" id="ARBA00023136"/>
    </source>
</evidence>
<feature type="transmembrane region" description="Helical" evidence="5">
    <location>
        <begin position="98"/>
        <end position="126"/>
    </location>
</feature>
<comment type="caution">
    <text evidence="6">The sequence shown here is derived from an EMBL/GenBank/DDBJ whole genome shotgun (WGS) entry which is preliminary data.</text>
</comment>
<dbReference type="PANTHER" id="PTHR21284:SF6">
    <property type="entry name" value="SINUOUS"/>
    <property type="match status" value="1"/>
</dbReference>
<evidence type="ECO:0000313" key="6">
    <source>
        <dbReference type="EMBL" id="CAL4121080.1"/>
    </source>
</evidence>
<dbReference type="GO" id="GO:0005918">
    <property type="term" value="C:septate junction"/>
    <property type="evidence" value="ECO:0007669"/>
    <property type="project" value="TreeGrafter"/>
</dbReference>
<gene>
    <name evidence="6" type="ORF">MNOR_LOCUS22266</name>
</gene>
<feature type="transmembrane region" description="Helical" evidence="5">
    <location>
        <begin position="12"/>
        <end position="32"/>
    </location>
</feature>
<evidence type="ECO:0000256" key="2">
    <source>
        <dbReference type="ARBA" id="ARBA00022692"/>
    </source>
</evidence>
<feature type="non-terminal residue" evidence="6">
    <location>
        <position position="205"/>
    </location>
</feature>
<comment type="subcellular location">
    <subcellularLocation>
        <location evidence="1">Membrane</location>
        <topology evidence="1">Multi-pass membrane protein</topology>
    </subcellularLocation>
</comment>
<organism evidence="6 7">
    <name type="scientific">Meganyctiphanes norvegica</name>
    <name type="common">Northern krill</name>
    <name type="synonym">Thysanopoda norvegica</name>
    <dbReference type="NCBI Taxonomy" id="48144"/>
    <lineage>
        <taxon>Eukaryota</taxon>
        <taxon>Metazoa</taxon>
        <taxon>Ecdysozoa</taxon>
        <taxon>Arthropoda</taxon>
        <taxon>Crustacea</taxon>
        <taxon>Multicrustacea</taxon>
        <taxon>Malacostraca</taxon>
        <taxon>Eumalacostraca</taxon>
        <taxon>Eucarida</taxon>
        <taxon>Euphausiacea</taxon>
        <taxon>Euphausiidae</taxon>
        <taxon>Meganyctiphanes</taxon>
    </lineage>
</organism>
<dbReference type="Pfam" id="PF13903">
    <property type="entry name" value="Claudin_2"/>
    <property type="match status" value="1"/>
</dbReference>
<dbReference type="GO" id="GO:0035151">
    <property type="term" value="P:regulation of tube size, open tracheal system"/>
    <property type="evidence" value="ECO:0007669"/>
    <property type="project" value="TreeGrafter"/>
</dbReference>
<feature type="transmembrane region" description="Helical" evidence="5">
    <location>
        <begin position="138"/>
        <end position="157"/>
    </location>
</feature>
<dbReference type="Gene3D" id="1.20.140.150">
    <property type="match status" value="1"/>
</dbReference>
<proteinExistence type="predicted"/>
<reference evidence="6 7" key="1">
    <citation type="submission" date="2024-05" db="EMBL/GenBank/DDBJ databases">
        <authorList>
            <person name="Wallberg A."/>
        </authorList>
    </citation>
    <scope>NUCLEOTIDE SEQUENCE [LARGE SCALE GENOMIC DNA]</scope>
</reference>
<dbReference type="GO" id="GO:0019991">
    <property type="term" value="P:septate junction assembly"/>
    <property type="evidence" value="ECO:0007669"/>
    <property type="project" value="TreeGrafter"/>
</dbReference>
<evidence type="ECO:0000256" key="5">
    <source>
        <dbReference type="SAM" id="Phobius"/>
    </source>
</evidence>
<keyword evidence="3 5" id="KW-1133">Transmembrane helix</keyword>
<evidence type="ECO:0000313" key="7">
    <source>
        <dbReference type="Proteomes" id="UP001497623"/>
    </source>
</evidence>
<dbReference type="InterPro" id="IPR004031">
    <property type="entry name" value="PMP22/EMP/MP20/Claudin"/>
</dbReference>
<sequence>MVLPPRERRTLSGWFAIGFHTAAFLLLTIAMFTRNWLEAEKKAYGTAMQSIGLWTQCFRSLTVTKDVYKTRHFVGCRWLFDPFTTGYDDIREMVQEPFFLTVQIFFTFAFTMALIAIAMVGMLVFCGGESFERSILRIAYITSGLSWLFAFLSVTIFGARGPDPDWMPHAEHNNLSWSFGLAVVGMVAEFIAAILFWVEWRIQTR</sequence>
<dbReference type="Proteomes" id="UP001497623">
    <property type="component" value="Unassembled WGS sequence"/>
</dbReference>
<keyword evidence="4 5" id="KW-0472">Membrane</keyword>
<protein>
    <submittedName>
        <fullName evidence="6">Uncharacterized protein</fullName>
    </submittedName>
</protein>
<keyword evidence="7" id="KW-1185">Reference proteome</keyword>
<accession>A0AAV2R918</accession>
<dbReference type="GO" id="GO:0016020">
    <property type="term" value="C:membrane"/>
    <property type="evidence" value="ECO:0007669"/>
    <property type="project" value="UniProtKB-SubCell"/>
</dbReference>
<feature type="transmembrane region" description="Helical" evidence="5">
    <location>
        <begin position="177"/>
        <end position="198"/>
    </location>
</feature>